<evidence type="ECO:0000313" key="1">
    <source>
        <dbReference type="EMBL" id="MPM29901.1"/>
    </source>
</evidence>
<name>A0A644YPW4_9ZZZZ</name>
<accession>A0A644YPW4</accession>
<dbReference type="EMBL" id="VSSQ01005637">
    <property type="protein sequence ID" value="MPM29901.1"/>
    <property type="molecule type" value="Genomic_DNA"/>
</dbReference>
<proteinExistence type="predicted"/>
<dbReference type="SUPFAM" id="SSF49464">
    <property type="entry name" value="Carboxypeptidase regulatory domain-like"/>
    <property type="match status" value="1"/>
</dbReference>
<dbReference type="Pfam" id="PF13715">
    <property type="entry name" value="CarbopepD_reg_2"/>
    <property type="match status" value="1"/>
</dbReference>
<dbReference type="AlphaFoldDB" id="A0A644YPW4"/>
<dbReference type="InterPro" id="IPR008969">
    <property type="entry name" value="CarboxyPept-like_regulatory"/>
</dbReference>
<evidence type="ECO:0008006" key="2">
    <source>
        <dbReference type="Google" id="ProtNLM"/>
    </source>
</evidence>
<reference evidence="1" key="1">
    <citation type="submission" date="2019-08" db="EMBL/GenBank/DDBJ databases">
        <authorList>
            <person name="Kucharzyk K."/>
            <person name="Murdoch R.W."/>
            <person name="Higgins S."/>
            <person name="Loffler F."/>
        </authorList>
    </citation>
    <scope>NUCLEOTIDE SEQUENCE</scope>
</reference>
<gene>
    <name evidence="1" type="ORF">SDC9_76443</name>
</gene>
<comment type="caution">
    <text evidence="1">The sequence shown here is derived from an EMBL/GenBank/DDBJ whole genome shotgun (WGS) entry which is preliminary data.</text>
</comment>
<sequence>MVSFKIKIQNLKNLSSRRRNSQTEMRYLRPLLFCIFLTTLLLVNGQTMHIKGVTQNADDGEAIPNITILTKDGKIGTATNHSGEFSLSIPHSFVDSYLFFSGIGFKRDSILITKDTNEYIIKLRSEIYVLQEVYVIPDSTLFTLLKKAFNKIADNYPARPSSYFGFYRESIQDENNEHIDFTESVLHIYKDSYIQPSGLPGQIEIMKSRKRNLKNSGNFYLGGPFLIIDMDAILNKRKCIDPRHFNEYEYQFNGLVSKGAHSFYSISWKKKNSRRSINNATMYIEKESLAYAEFAEDNIELSSQPRVKDVRISQQVIYDKIDNRWYLKYLTYKNSHTDRIGNKTRLGIVEYVTTTT</sequence>
<protein>
    <recommendedName>
        <fullName evidence="2">TonB-dependent receptor SusC</fullName>
    </recommendedName>
</protein>
<organism evidence="1">
    <name type="scientific">bioreactor metagenome</name>
    <dbReference type="NCBI Taxonomy" id="1076179"/>
    <lineage>
        <taxon>unclassified sequences</taxon>
        <taxon>metagenomes</taxon>
        <taxon>ecological metagenomes</taxon>
    </lineage>
</organism>